<protein>
    <submittedName>
        <fullName evidence="2">Uncharacterized protein</fullName>
    </submittedName>
</protein>
<name>A0A6A0B280_9ACTN</name>
<organism evidence="2 3">
    <name type="scientific">Streptomyces pacificus</name>
    <dbReference type="NCBI Taxonomy" id="2705029"/>
    <lineage>
        <taxon>Bacteria</taxon>
        <taxon>Bacillati</taxon>
        <taxon>Actinomycetota</taxon>
        <taxon>Actinomycetes</taxon>
        <taxon>Kitasatosporales</taxon>
        <taxon>Streptomycetaceae</taxon>
        <taxon>Streptomyces</taxon>
    </lineage>
</organism>
<evidence type="ECO:0000313" key="3">
    <source>
        <dbReference type="Proteomes" id="UP000484988"/>
    </source>
</evidence>
<sequence length="169" mass="18161">MPEEPNRQPQAEPDREPGRKPDRPPYRGMDREESRPGPDPAAGAPGASEPSIPSEPCIPSEPSTGSSPADGAGAGGAGRGRQGADAGRGASGSAAEADPRGDDWDEAVLDEDFVRAAETTEPSARARMLAARWRGSAPEPQPWRSDEPPAGWFWSRGRARRGRRWWRRS</sequence>
<dbReference type="EMBL" id="BLLG01000019">
    <property type="protein sequence ID" value="GFH38701.1"/>
    <property type="molecule type" value="Genomic_DNA"/>
</dbReference>
<gene>
    <name evidence="2" type="ORF">SCWH03_49490</name>
</gene>
<evidence type="ECO:0000313" key="2">
    <source>
        <dbReference type="EMBL" id="GFH38701.1"/>
    </source>
</evidence>
<keyword evidence="3" id="KW-1185">Reference proteome</keyword>
<proteinExistence type="predicted"/>
<accession>A0A6A0B280</accession>
<feature type="compositionally biased region" description="Basic and acidic residues" evidence="1">
    <location>
        <begin position="1"/>
        <end position="36"/>
    </location>
</feature>
<feature type="region of interest" description="Disordered" evidence="1">
    <location>
        <begin position="133"/>
        <end position="152"/>
    </location>
</feature>
<evidence type="ECO:0000256" key="1">
    <source>
        <dbReference type="SAM" id="MobiDB-lite"/>
    </source>
</evidence>
<reference evidence="2 3" key="1">
    <citation type="submission" date="2020-02" db="EMBL/GenBank/DDBJ databases">
        <title>Whole Genome Shotgun Sequence of Streptomyces sp. strain CWH03.</title>
        <authorList>
            <person name="Dohra H."/>
            <person name="Kodani S."/>
            <person name="Yamamura H."/>
        </authorList>
    </citation>
    <scope>NUCLEOTIDE SEQUENCE [LARGE SCALE GENOMIC DNA]</scope>
    <source>
        <strain evidence="2 3">CWH03</strain>
    </source>
</reference>
<feature type="compositionally biased region" description="Low complexity" evidence="1">
    <location>
        <begin position="83"/>
        <end position="96"/>
    </location>
</feature>
<dbReference type="Proteomes" id="UP000484988">
    <property type="component" value="Unassembled WGS sequence"/>
</dbReference>
<dbReference type="AlphaFoldDB" id="A0A6A0B280"/>
<feature type="region of interest" description="Disordered" evidence="1">
    <location>
        <begin position="1"/>
        <end position="109"/>
    </location>
</feature>
<comment type="caution">
    <text evidence="2">The sequence shown here is derived from an EMBL/GenBank/DDBJ whole genome shotgun (WGS) entry which is preliminary data.</text>
</comment>
<feature type="compositionally biased region" description="Low complexity" evidence="1">
    <location>
        <begin position="40"/>
        <end position="71"/>
    </location>
</feature>
<feature type="compositionally biased region" description="Gly residues" evidence="1">
    <location>
        <begin position="72"/>
        <end position="81"/>
    </location>
</feature>